<evidence type="ECO:0000256" key="2">
    <source>
        <dbReference type="ARBA" id="ARBA00009399"/>
    </source>
</evidence>
<evidence type="ECO:0000256" key="6">
    <source>
        <dbReference type="SAM" id="Phobius"/>
    </source>
</evidence>
<evidence type="ECO:0000259" key="7">
    <source>
        <dbReference type="Pfam" id="PF04138"/>
    </source>
</evidence>
<evidence type="ECO:0000256" key="3">
    <source>
        <dbReference type="ARBA" id="ARBA00022692"/>
    </source>
</evidence>
<keyword evidence="3 6" id="KW-0812">Transmembrane</keyword>
<evidence type="ECO:0000256" key="4">
    <source>
        <dbReference type="ARBA" id="ARBA00022989"/>
    </source>
</evidence>
<gene>
    <name evidence="8" type="ORF">J42TS3_31490</name>
</gene>
<keyword evidence="4 6" id="KW-1133">Transmembrane helix</keyword>
<feature type="transmembrane region" description="Helical" evidence="6">
    <location>
        <begin position="109"/>
        <end position="129"/>
    </location>
</feature>
<dbReference type="RefSeq" id="WP_213655498.1">
    <property type="nucleotide sequence ID" value="NZ_BOSL01000010.1"/>
</dbReference>
<dbReference type="Proteomes" id="UP000679992">
    <property type="component" value="Unassembled WGS sequence"/>
</dbReference>
<dbReference type="PANTHER" id="PTHR38459:SF1">
    <property type="entry name" value="PROPHAGE BACTOPRENOL-LINKED GLUCOSE TRANSLOCASE HOMOLOG"/>
    <property type="match status" value="1"/>
</dbReference>
<feature type="domain" description="GtrA/DPMS transmembrane" evidence="7">
    <location>
        <begin position="15"/>
        <end position="134"/>
    </location>
</feature>
<keyword evidence="5 6" id="KW-0472">Membrane</keyword>
<proteinExistence type="inferred from homology"/>
<organism evidence="8 9">
    <name type="scientific">Paenibacillus vini</name>
    <dbReference type="NCBI Taxonomy" id="1476024"/>
    <lineage>
        <taxon>Bacteria</taxon>
        <taxon>Bacillati</taxon>
        <taxon>Bacillota</taxon>
        <taxon>Bacilli</taxon>
        <taxon>Bacillales</taxon>
        <taxon>Paenibacillaceae</taxon>
        <taxon>Paenibacillus</taxon>
    </lineage>
</organism>
<dbReference type="Pfam" id="PF04138">
    <property type="entry name" value="GtrA_DPMS_TM"/>
    <property type="match status" value="1"/>
</dbReference>
<evidence type="ECO:0000313" key="9">
    <source>
        <dbReference type="Proteomes" id="UP000679992"/>
    </source>
</evidence>
<feature type="transmembrane region" description="Helical" evidence="6">
    <location>
        <begin position="12"/>
        <end position="36"/>
    </location>
</feature>
<evidence type="ECO:0000256" key="5">
    <source>
        <dbReference type="ARBA" id="ARBA00023136"/>
    </source>
</evidence>
<dbReference type="PANTHER" id="PTHR38459">
    <property type="entry name" value="PROPHAGE BACTOPRENOL-LINKED GLUCOSE TRANSLOCASE HOMOLOG"/>
    <property type="match status" value="1"/>
</dbReference>
<comment type="similarity">
    <text evidence="2">Belongs to the GtrA family.</text>
</comment>
<keyword evidence="9" id="KW-1185">Reference proteome</keyword>
<dbReference type="InterPro" id="IPR051401">
    <property type="entry name" value="GtrA_CellWall_Glycosyl"/>
</dbReference>
<evidence type="ECO:0000256" key="1">
    <source>
        <dbReference type="ARBA" id="ARBA00004141"/>
    </source>
</evidence>
<evidence type="ECO:0000313" key="8">
    <source>
        <dbReference type="EMBL" id="GIP54114.1"/>
    </source>
</evidence>
<name>A0ABQ4MDU6_9BACL</name>
<feature type="transmembrane region" description="Helical" evidence="6">
    <location>
        <begin position="42"/>
        <end position="61"/>
    </location>
</feature>
<sequence>MPVKRLRSSFLQFFKFNLVGLANTAVDVALFAVFAALGIGNALAQALSYSAGMINSYLLNTRYTFRDQQAKGTSHLFDSRRLVRFVVLNLIVLVVSVVLLKILVSTIGIPVLIAKLGVTCITLVLNFLGSRLWVYKQVRYLSGGEQP</sequence>
<dbReference type="EMBL" id="BOSL01000010">
    <property type="protein sequence ID" value="GIP54114.1"/>
    <property type="molecule type" value="Genomic_DNA"/>
</dbReference>
<accession>A0ABQ4MDU6</accession>
<dbReference type="InterPro" id="IPR007267">
    <property type="entry name" value="GtrA_DPMS_TM"/>
</dbReference>
<feature type="transmembrane region" description="Helical" evidence="6">
    <location>
        <begin position="82"/>
        <end position="103"/>
    </location>
</feature>
<comment type="subcellular location">
    <subcellularLocation>
        <location evidence="1">Membrane</location>
        <topology evidence="1">Multi-pass membrane protein</topology>
    </subcellularLocation>
</comment>
<protein>
    <submittedName>
        <fullName evidence="8">GtrA-like protein</fullName>
    </submittedName>
</protein>
<reference evidence="8 9" key="1">
    <citation type="submission" date="2021-03" db="EMBL/GenBank/DDBJ databases">
        <title>Antimicrobial resistance genes in bacteria isolated from Japanese honey, and their potential for conferring macrolide and lincosamide resistance in the American foulbrood pathogen Paenibacillus larvae.</title>
        <authorList>
            <person name="Okamoto M."/>
            <person name="Kumagai M."/>
            <person name="Kanamori H."/>
            <person name="Takamatsu D."/>
        </authorList>
    </citation>
    <scope>NUCLEOTIDE SEQUENCE [LARGE SCALE GENOMIC DNA]</scope>
    <source>
        <strain evidence="8 9">J42TS3</strain>
    </source>
</reference>
<comment type="caution">
    <text evidence="8">The sequence shown here is derived from an EMBL/GenBank/DDBJ whole genome shotgun (WGS) entry which is preliminary data.</text>
</comment>